<dbReference type="EMBL" id="CAJVPW010007059">
    <property type="protein sequence ID" value="CAG8576446.1"/>
    <property type="molecule type" value="Genomic_DNA"/>
</dbReference>
<evidence type="ECO:0000313" key="2">
    <source>
        <dbReference type="Proteomes" id="UP000789366"/>
    </source>
</evidence>
<evidence type="ECO:0000313" key="1">
    <source>
        <dbReference type="EMBL" id="CAG8576446.1"/>
    </source>
</evidence>
<sequence length="43" mass="5199">ITDDDIDDRLKEKWIKALEKCDNEDKDMIEDFIKSLEIKQNDE</sequence>
<gene>
    <name evidence="1" type="ORF">SPELUC_LOCUS6192</name>
</gene>
<organism evidence="1 2">
    <name type="scientific">Cetraspora pellucida</name>
    <dbReference type="NCBI Taxonomy" id="1433469"/>
    <lineage>
        <taxon>Eukaryota</taxon>
        <taxon>Fungi</taxon>
        <taxon>Fungi incertae sedis</taxon>
        <taxon>Mucoromycota</taxon>
        <taxon>Glomeromycotina</taxon>
        <taxon>Glomeromycetes</taxon>
        <taxon>Diversisporales</taxon>
        <taxon>Gigasporaceae</taxon>
        <taxon>Cetraspora</taxon>
    </lineage>
</organism>
<feature type="non-terminal residue" evidence="1">
    <location>
        <position position="1"/>
    </location>
</feature>
<dbReference type="Proteomes" id="UP000789366">
    <property type="component" value="Unassembled WGS sequence"/>
</dbReference>
<keyword evidence="2" id="KW-1185">Reference proteome</keyword>
<proteinExistence type="predicted"/>
<name>A0ACA9MG26_9GLOM</name>
<comment type="caution">
    <text evidence="1">The sequence shown here is derived from an EMBL/GenBank/DDBJ whole genome shotgun (WGS) entry which is preliminary data.</text>
</comment>
<reference evidence="1" key="1">
    <citation type="submission" date="2021-06" db="EMBL/GenBank/DDBJ databases">
        <authorList>
            <person name="Kallberg Y."/>
            <person name="Tangrot J."/>
            <person name="Rosling A."/>
        </authorList>
    </citation>
    <scope>NUCLEOTIDE SEQUENCE</scope>
    <source>
        <strain evidence="1">28 12/20/2015</strain>
    </source>
</reference>
<protein>
    <submittedName>
        <fullName evidence="1">7689_t:CDS:1</fullName>
    </submittedName>
</protein>
<accession>A0ACA9MG26</accession>